<dbReference type="Proteomes" id="UP000248405">
    <property type="component" value="Unassembled WGS sequence"/>
</dbReference>
<keyword evidence="3" id="KW-1185">Reference proteome</keyword>
<dbReference type="AlphaFoldDB" id="A0A319B5T5"/>
<feature type="non-terminal residue" evidence="2">
    <location>
        <position position="1"/>
    </location>
</feature>
<proteinExistence type="predicted"/>
<dbReference type="EMBL" id="KZ821627">
    <property type="protein sequence ID" value="PYH68177.1"/>
    <property type="molecule type" value="Genomic_DNA"/>
</dbReference>
<organism evidence="2 3">
    <name type="scientific">Aspergillus vadensis (strain CBS 113365 / IMI 142717 / IBT 24658)</name>
    <dbReference type="NCBI Taxonomy" id="1448311"/>
    <lineage>
        <taxon>Eukaryota</taxon>
        <taxon>Fungi</taxon>
        <taxon>Dikarya</taxon>
        <taxon>Ascomycota</taxon>
        <taxon>Pezizomycotina</taxon>
        <taxon>Eurotiomycetes</taxon>
        <taxon>Eurotiomycetidae</taxon>
        <taxon>Eurotiales</taxon>
        <taxon>Aspergillaceae</taxon>
        <taxon>Aspergillus</taxon>
        <taxon>Aspergillus subgen. Circumdati</taxon>
    </lineage>
</organism>
<reference evidence="2" key="1">
    <citation type="submission" date="2016-12" db="EMBL/GenBank/DDBJ databases">
        <title>The genomes of Aspergillus section Nigri reveals drivers in fungal speciation.</title>
        <authorList>
            <consortium name="DOE Joint Genome Institute"/>
            <person name="Vesth T.C."/>
            <person name="Nybo J."/>
            <person name="Theobald S."/>
            <person name="Brandl J."/>
            <person name="Frisvad J.C."/>
            <person name="Nielsen K.F."/>
            <person name="Lyhne E.K."/>
            <person name="Kogle M.E."/>
            <person name="Kuo A."/>
            <person name="Riley R."/>
            <person name="Clum A."/>
            <person name="Nolan M."/>
            <person name="Lipzen A."/>
            <person name="Salamov A."/>
            <person name="Henrissat B."/>
            <person name="Wiebenga A."/>
            <person name="De Vries R.P."/>
            <person name="Grigoriev I.V."/>
            <person name="Mortensen U.H."/>
            <person name="Andersen M.R."/>
            <person name="Baker S.E."/>
        </authorList>
    </citation>
    <scope>NUCLEOTIDE SEQUENCE [LARGE SCALE GENOMIC DNA]</scope>
    <source>
        <strain evidence="2">CBS 113365</strain>
    </source>
</reference>
<protein>
    <submittedName>
        <fullName evidence="2">Uncharacterized protein</fullName>
    </submittedName>
</protein>
<evidence type="ECO:0000313" key="3">
    <source>
        <dbReference type="Proteomes" id="UP000248405"/>
    </source>
</evidence>
<dbReference type="RefSeq" id="XP_025561971.1">
    <property type="nucleotide sequence ID" value="XM_025711300.1"/>
</dbReference>
<evidence type="ECO:0000256" key="1">
    <source>
        <dbReference type="SAM" id="Phobius"/>
    </source>
</evidence>
<gene>
    <name evidence="2" type="ORF">BO88DRAFT_464137</name>
</gene>
<feature type="transmembrane region" description="Helical" evidence="1">
    <location>
        <begin position="43"/>
        <end position="62"/>
    </location>
</feature>
<keyword evidence="1" id="KW-0812">Transmembrane</keyword>
<evidence type="ECO:0000313" key="2">
    <source>
        <dbReference type="EMBL" id="PYH68177.1"/>
    </source>
</evidence>
<accession>A0A319B5T5</accession>
<keyword evidence="1" id="KW-1133">Transmembrane helix</keyword>
<name>A0A319B5T5_ASPVC</name>
<dbReference type="GeneID" id="37215892"/>
<sequence>IKKRIDRHFPSPCTPRIGCIRTLCSCRNKTRQQLCSWHLAGQLYYLLTSSVLLLFMVDVNYFSGSALFRKKTENERCVEVLMSHAGVESRSIVRWCRRARHDLTSGIDCEGWDGWMMRL</sequence>
<keyword evidence="1" id="KW-0472">Membrane</keyword>